<comment type="caution">
    <text evidence="1">The sequence shown here is derived from an EMBL/GenBank/DDBJ whole genome shotgun (WGS) entry which is preliminary data.</text>
</comment>
<gene>
    <name evidence="1" type="ORF">UY48_C0004G0001</name>
</gene>
<accession>A0A0G1W312</accession>
<dbReference type="Proteomes" id="UP000034588">
    <property type="component" value="Unassembled WGS sequence"/>
</dbReference>
<sequence length="867" mass="92134">MERSYPGTYWEISTLPSVTEGGSASIGAMIGMARKGEWHRKRRITSYNVDFVERYGGKDFSLLNPQLGYNAEAFFTNGGKVLDIIRVVPADARHASGSITYPSAAAAAFTAYAATPGTWGNTLGLRTAKFLTTVATDLTVSPLVVGTTSVTLASVTGLEIGDVLFFVKGTDIMFGIVKTINTTTKVVTFRALYTRAPTTTINTNTCVAGSSTTHKAKTRLAENIVGSTAITELSLVSASGIGAGSVVLVVPANGASSEAEFLVTRVEGNTVYFASTSPTSSITTAESHQAVTMDFNVLEYEAGVLKKEHTYLSMQPSSADYIQTRLGWNTTGGFDVPGVGDFPVPHDQNQSNRIMLKRNVATTLAITGVPIMYLGAGTFNFSSIMDTFTAADTAKIEFTVTDGTVGAPTPHTVTVEATRARYAGVGGQSWVIVTAATRPLLYTVDGVTRTINVPNTLNTQDLWLEYVNERLIDCSFVVNGANVDLLGTRYGLGAVVEVAAGTHADVLASMGIAIGASAPATGDTANMIAVTRQEIVTVIDSDAGSVDATDMTVTIKVEGATAGADRIIKITDPVAFAGVSVILGGVSGTTYYGGVASYWSILPIPTLKTSCTGGVDGVAEPGHGSGANTYRGSSVVPKSGMYLLDDVKDVAFWAIPGAYGAAVATPTTSQSAIDYGDLRSDMTFICGMPSSIRDPDAASDYRENKLFRNSHEMELVWPWRKIIDSDGINVREISPEGYVMAEFAIAALNVGPAAAPANRFEERGPFDLVYNCTDTEHGLLNPIGVCVARKYPEAGIRHMGARTLWRQEDGLHLVTVINGLHWLRKEADKRLMPQLFVSGSINEDTYSVVRNIFSNLCEILWNQGAFG</sequence>
<evidence type="ECO:0000313" key="2">
    <source>
        <dbReference type="Proteomes" id="UP000034588"/>
    </source>
</evidence>
<organism evidence="1 2">
    <name type="scientific">Candidatus Gottesmanbacteria bacterium GW2011_GWB1_49_7</name>
    <dbReference type="NCBI Taxonomy" id="1618448"/>
    <lineage>
        <taxon>Bacteria</taxon>
        <taxon>Candidatus Gottesmaniibacteriota</taxon>
    </lineage>
</organism>
<proteinExistence type="predicted"/>
<protein>
    <submittedName>
        <fullName evidence="1">Uncharacterized protein</fullName>
    </submittedName>
</protein>
<dbReference type="InterPro" id="IPR052042">
    <property type="entry name" value="Tail_sheath_structural"/>
</dbReference>
<dbReference type="PANTHER" id="PTHR35861:SF1">
    <property type="entry name" value="PHAGE TAIL SHEATH PROTEIN"/>
    <property type="match status" value="1"/>
</dbReference>
<dbReference type="PANTHER" id="PTHR35861">
    <property type="match status" value="1"/>
</dbReference>
<dbReference type="EMBL" id="LCQD01000004">
    <property type="protein sequence ID" value="KKW13126.1"/>
    <property type="molecule type" value="Genomic_DNA"/>
</dbReference>
<dbReference type="Gene3D" id="3.40.50.11780">
    <property type="match status" value="2"/>
</dbReference>
<dbReference type="AlphaFoldDB" id="A0A0G1W312"/>
<name>A0A0G1W312_9BACT</name>
<evidence type="ECO:0000313" key="1">
    <source>
        <dbReference type="EMBL" id="KKW13126.1"/>
    </source>
</evidence>
<feature type="non-terminal residue" evidence="1">
    <location>
        <position position="867"/>
    </location>
</feature>
<reference evidence="1 2" key="1">
    <citation type="journal article" date="2015" name="Nature">
        <title>rRNA introns, odd ribosomes, and small enigmatic genomes across a large radiation of phyla.</title>
        <authorList>
            <person name="Brown C.T."/>
            <person name="Hug L.A."/>
            <person name="Thomas B.C."/>
            <person name="Sharon I."/>
            <person name="Castelle C.J."/>
            <person name="Singh A."/>
            <person name="Wilkins M.J."/>
            <person name="Williams K.H."/>
            <person name="Banfield J.F."/>
        </authorList>
    </citation>
    <scope>NUCLEOTIDE SEQUENCE [LARGE SCALE GENOMIC DNA]</scope>
</reference>